<keyword evidence="4" id="KW-1185">Reference proteome</keyword>
<dbReference type="EMBL" id="ALWX01000014">
    <property type="protein sequence ID" value="EKA62159.1"/>
    <property type="molecule type" value="Genomic_DNA"/>
</dbReference>
<dbReference type="EMBL" id="PIPF01000002">
    <property type="protein sequence ID" value="RWU85117.1"/>
    <property type="molecule type" value="Genomic_DNA"/>
</dbReference>
<reference evidence="2 4" key="1">
    <citation type="journal article" date="2009" name="Int. J. Syst. Evol. Microbiol.">
        <title>Janibacter hoylei sp. nov., Bacillus isronensis sp. nov. and Bacillus aryabhattai sp. nov., isolated from cryotubes used for collecting air from the upper atmosphere.</title>
        <authorList>
            <person name="Shivaji S."/>
            <person name="Chaturvedi P."/>
            <person name="Begum Z."/>
            <person name="Pindi P.K."/>
            <person name="Manorama R."/>
            <person name="Padmanaban D.A."/>
            <person name="Shouche Y.S."/>
            <person name="Pawar S."/>
            <person name="Vaishampayan P."/>
            <person name="Dutt C.B."/>
            <person name="Datta G.N."/>
            <person name="Manchanda R.K."/>
            <person name="Rao U.R."/>
            <person name="Bhargava P.M."/>
            <person name="Narlikar J.V."/>
        </authorList>
    </citation>
    <scope>NUCLEOTIDE SEQUENCE [LARGE SCALE GENOMIC DNA]</scope>
    <source>
        <strain evidence="2 4">PVAS-1</strain>
    </source>
</reference>
<evidence type="ECO:0000313" key="3">
    <source>
        <dbReference type="Proteomes" id="UP000004474"/>
    </source>
</evidence>
<dbReference type="AlphaFoldDB" id="K1E0F9"/>
<reference evidence="2" key="3">
    <citation type="submission" date="2017-11" db="EMBL/GenBank/DDBJ databases">
        <authorList>
            <person name="Seuylemezian A."/>
            <person name="Cooper K."/>
            <person name="Vaishampayan P."/>
        </authorList>
    </citation>
    <scope>NUCLEOTIDE SEQUENCE</scope>
    <source>
        <strain evidence="2">PVAS-1</strain>
    </source>
</reference>
<accession>K1E0F9</accession>
<evidence type="ECO:0000313" key="2">
    <source>
        <dbReference type="EMBL" id="RWU85117.1"/>
    </source>
</evidence>
<dbReference type="Proteomes" id="UP000004474">
    <property type="component" value="Unassembled WGS sequence"/>
</dbReference>
<name>K1E0F9_9MICO</name>
<evidence type="ECO:0000313" key="4">
    <source>
        <dbReference type="Proteomes" id="UP000288711"/>
    </source>
</evidence>
<protein>
    <submittedName>
        <fullName evidence="1">Uncharacterized protein</fullName>
    </submittedName>
</protein>
<organism evidence="1 3">
    <name type="scientific">Janibacter hoylei PVAS-1</name>
    <dbReference type="NCBI Taxonomy" id="1210046"/>
    <lineage>
        <taxon>Bacteria</taxon>
        <taxon>Bacillati</taxon>
        <taxon>Actinomycetota</taxon>
        <taxon>Actinomycetes</taxon>
        <taxon>Micrococcales</taxon>
        <taxon>Intrasporangiaceae</taxon>
        <taxon>Janibacter</taxon>
    </lineage>
</organism>
<evidence type="ECO:0000313" key="1">
    <source>
        <dbReference type="EMBL" id="EKA62159.1"/>
    </source>
</evidence>
<dbReference type="PATRIC" id="fig|1210046.3.peg.757"/>
<sequence length="62" mass="6680">MIVPGATLTAMFHESLRYPGSADDAPHVALSVPDGEVFLRAHEARQLAGYLTMLADRIEAAK</sequence>
<proteinExistence type="predicted"/>
<dbReference type="Proteomes" id="UP000288711">
    <property type="component" value="Unassembled WGS sequence"/>
</dbReference>
<gene>
    <name evidence="1" type="ORF">B277_03895</name>
    <name evidence="2" type="ORF">CWN80_02920</name>
</gene>
<comment type="caution">
    <text evidence="1">The sequence shown here is derived from an EMBL/GenBank/DDBJ whole genome shotgun (WGS) entry which is preliminary data.</text>
</comment>
<reference evidence="1 3" key="2">
    <citation type="journal article" date="2012" name="J. Bacteriol.">
        <title>Genome Sequence of Janibacter hoylei MTCC8307, Isolated from the Stratospheric Air.</title>
        <authorList>
            <person name="Pawar S.P."/>
            <person name="Dhotre D.P."/>
            <person name="Shetty S.A."/>
            <person name="Chowdhury S.P."/>
            <person name="Chaudhari B.L."/>
            <person name="Shouche Y.S."/>
        </authorList>
    </citation>
    <scope>NUCLEOTIDE SEQUENCE [LARGE SCALE GENOMIC DNA]</scope>
    <source>
        <strain evidence="1 3">PVAS-1</strain>
    </source>
</reference>